<keyword evidence="3" id="KW-1185">Reference proteome</keyword>
<evidence type="ECO:0000313" key="3">
    <source>
        <dbReference type="Proteomes" id="UP000242180"/>
    </source>
</evidence>
<dbReference type="PANTHER" id="PTHR38926:SF72">
    <property type="entry name" value="IM:7136021-RELATED"/>
    <property type="match status" value="1"/>
</dbReference>
<dbReference type="InterPro" id="IPR001810">
    <property type="entry name" value="F-box_dom"/>
</dbReference>
<sequence length="534" mass="61021">MDPLVVLPTDVVELVFEHVDFEQRLVCSRVSRSWHAFILDHCHSLSIDMRHYYMEPEKYSENLLLWLKRVKGVRHFTMRFYTQSFAPDLIDTIANARWSGLRSLSISASKGGAWLPTTDAQNVLAIVRDSLQLRKLTLSFADVILTRQDMITLLATAQCLTHFEYRQIRGHPPRSTNADTQPPVQAVQCHALTHLTWITSFHDFLYDLLPLCPNLETLTLSDSNSTTQSELENMMSLILLKKLPRLHTFAIGEPRDHLLKKTSSDLADIPGLRHLTLVPEAMNMECQSYLSHIAAELFQAHQMTLLSFAVDISAANAYSFWTQITRQLTAPLLPLTYLSYNFHSREDQGTALEVLFYRLLERCPHLDTLNLWHVPWNDHQLLRILSASDTLSRVKVQTTRLDRGPEADDWLDGVSYTLPALTHLALHHHISDSFYHHLNRLENLKTLAISSQNWISPTTLTDFFRDKTPRLERVDLDGLYGAFNGKVAAALAAIPSLHEVIIDDDASITEAELRVLYDHGKIIRQRLNTPLFPV</sequence>
<dbReference type="AlphaFoldDB" id="A0A1X2H081"/>
<dbReference type="Pfam" id="PF00646">
    <property type="entry name" value="F-box"/>
    <property type="match status" value="1"/>
</dbReference>
<dbReference type="OrthoDB" id="2280978at2759"/>
<dbReference type="CDD" id="cd09917">
    <property type="entry name" value="F-box_SF"/>
    <property type="match status" value="1"/>
</dbReference>
<dbReference type="SMART" id="SM00256">
    <property type="entry name" value="FBOX"/>
    <property type="match status" value="1"/>
</dbReference>
<dbReference type="SUPFAM" id="SSF81383">
    <property type="entry name" value="F-box domain"/>
    <property type="match status" value="1"/>
</dbReference>
<evidence type="ECO:0000259" key="1">
    <source>
        <dbReference type="PROSITE" id="PS50181"/>
    </source>
</evidence>
<dbReference type="PANTHER" id="PTHR38926">
    <property type="entry name" value="F-BOX DOMAIN CONTAINING PROTEIN, EXPRESSED"/>
    <property type="match status" value="1"/>
</dbReference>
<dbReference type="Gene3D" id="3.80.10.10">
    <property type="entry name" value="Ribonuclease Inhibitor"/>
    <property type="match status" value="1"/>
</dbReference>
<dbReference type="PROSITE" id="PS50181">
    <property type="entry name" value="FBOX"/>
    <property type="match status" value="1"/>
</dbReference>
<accession>A0A1X2H081</accession>
<name>A0A1X2H081_SYNRA</name>
<dbReference type="InterPro" id="IPR032675">
    <property type="entry name" value="LRR_dom_sf"/>
</dbReference>
<gene>
    <name evidence="2" type="ORF">BCR43DRAFT_528115</name>
</gene>
<comment type="caution">
    <text evidence="2">The sequence shown here is derived from an EMBL/GenBank/DDBJ whole genome shotgun (WGS) entry which is preliminary data.</text>
</comment>
<evidence type="ECO:0000313" key="2">
    <source>
        <dbReference type="EMBL" id="ORY90482.1"/>
    </source>
</evidence>
<dbReference type="InterPro" id="IPR036047">
    <property type="entry name" value="F-box-like_dom_sf"/>
</dbReference>
<organism evidence="2 3">
    <name type="scientific">Syncephalastrum racemosum</name>
    <name type="common">Filamentous fungus</name>
    <dbReference type="NCBI Taxonomy" id="13706"/>
    <lineage>
        <taxon>Eukaryota</taxon>
        <taxon>Fungi</taxon>
        <taxon>Fungi incertae sedis</taxon>
        <taxon>Mucoromycota</taxon>
        <taxon>Mucoromycotina</taxon>
        <taxon>Mucoromycetes</taxon>
        <taxon>Mucorales</taxon>
        <taxon>Syncephalastraceae</taxon>
        <taxon>Syncephalastrum</taxon>
    </lineage>
</organism>
<dbReference type="InParanoid" id="A0A1X2H081"/>
<protein>
    <recommendedName>
        <fullName evidence="1">F-box domain-containing protein</fullName>
    </recommendedName>
</protein>
<reference evidence="2 3" key="1">
    <citation type="submission" date="2016-07" db="EMBL/GenBank/DDBJ databases">
        <title>Pervasive Adenine N6-methylation of Active Genes in Fungi.</title>
        <authorList>
            <consortium name="DOE Joint Genome Institute"/>
            <person name="Mondo S.J."/>
            <person name="Dannebaum R.O."/>
            <person name="Kuo R.C."/>
            <person name="Labutti K."/>
            <person name="Haridas S."/>
            <person name="Kuo A."/>
            <person name="Salamov A."/>
            <person name="Ahrendt S.R."/>
            <person name="Lipzen A."/>
            <person name="Sullivan W."/>
            <person name="Andreopoulos W.B."/>
            <person name="Clum A."/>
            <person name="Lindquist E."/>
            <person name="Daum C."/>
            <person name="Ramamoorthy G.K."/>
            <person name="Gryganskyi A."/>
            <person name="Culley D."/>
            <person name="Magnuson J.K."/>
            <person name="James T.Y."/>
            <person name="O'Malley M.A."/>
            <person name="Stajich J.E."/>
            <person name="Spatafora J.W."/>
            <person name="Visel A."/>
            <person name="Grigoriev I.V."/>
        </authorList>
    </citation>
    <scope>NUCLEOTIDE SEQUENCE [LARGE SCALE GENOMIC DNA]</scope>
    <source>
        <strain evidence="2 3">NRRL 2496</strain>
    </source>
</reference>
<dbReference type="SUPFAM" id="SSF52047">
    <property type="entry name" value="RNI-like"/>
    <property type="match status" value="1"/>
</dbReference>
<dbReference type="Proteomes" id="UP000242180">
    <property type="component" value="Unassembled WGS sequence"/>
</dbReference>
<feature type="domain" description="F-box" evidence="1">
    <location>
        <begin position="1"/>
        <end position="49"/>
    </location>
</feature>
<dbReference type="EMBL" id="MCGN01000012">
    <property type="protein sequence ID" value="ORY90482.1"/>
    <property type="molecule type" value="Genomic_DNA"/>
</dbReference>
<proteinExistence type="predicted"/>